<feature type="compositionally biased region" description="Polar residues" evidence="1">
    <location>
        <begin position="271"/>
        <end position="285"/>
    </location>
</feature>
<accession>U4L9Q8</accession>
<feature type="compositionally biased region" description="Polar residues" evidence="1">
    <location>
        <begin position="163"/>
        <end position="178"/>
    </location>
</feature>
<feature type="region of interest" description="Disordered" evidence="1">
    <location>
        <begin position="419"/>
        <end position="490"/>
    </location>
</feature>
<name>U4L9Q8_PYROM</name>
<feature type="compositionally biased region" description="Low complexity" evidence="1">
    <location>
        <begin position="427"/>
        <end position="439"/>
    </location>
</feature>
<keyword evidence="3" id="KW-1185">Reference proteome</keyword>
<feature type="region of interest" description="Disordered" evidence="1">
    <location>
        <begin position="271"/>
        <end position="406"/>
    </location>
</feature>
<feature type="region of interest" description="Disordered" evidence="1">
    <location>
        <begin position="518"/>
        <end position="568"/>
    </location>
</feature>
<feature type="compositionally biased region" description="Low complexity" evidence="1">
    <location>
        <begin position="129"/>
        <end position="138"/>
    </location>
</feature>
<feature type="compositionally biased region" description="Polar residues" evidence="1">
    <location>
        <begin position="310"/>
        <end position="326"/>
    </location>
</feature>
<evidence type="ECO:0000313" key="2">
    <source>
        <dbReference type="EMBL" id="CCX14289.1"/>
    </source>
</evidence>
<gene>
    <name evidence="2" type="ORF">PCON_13882</name>
</gene>
<feature type="compositionally biased region" description="Acidic residues" evidence="1">
    <location>
        <begin position="139"/>
        <end position="151"/>
    </location>
</feature>
<dbReference type="EMBL" id="HF935945">
    <property type="protein sequence ID" value="CCX14289.1"/>
    <property type="molecule type" value="Genomic_DNA"/>
</dbReference>
<reference evidence="2 3" key="1">
    <citation type="journal article" date="2013" name="PLoS Genet.">
        <title>The genome and development-dependent transcriptomes of Pyronema confluens: a window into fungal evolution.</title>
        <authorList>
            <person name="Traeger S."/>
            <person name="Altegoer F."/>
            <person name="Freitag M."/>
            <person name="Gabaldon T."/>
            <person name="Kempken F."/>
            <person name="Kumar A."/>
            <person name="Marcet-Houben M."/>
            <person name="Poggeler S."/>
            <person name="Stajich J.E."/>
            <person name="Nowrousian M."/>
        </authorList>
    </citation>
    <scope>NUCLEOTIDE SEQUENCE [LARGE SCALE GENOMIC DNA]</scope>
    <source>
        <strain evidence="3">CBS 100304</strain>
        <tissue evidence="2">Vegetative mycelium</tissue>
    </source>
</reference>
<feature type="region of interest" description="Disordered" evidence="1">
    <location>
        <begin position="200"/>
        <end position="248"/>
    </location>
</feature>
<organism evidence="2 3">
    <name type="scientific">Pyronema omphalodes (strain CBS 100304)</name>
    <name type="common">Pyronema confluens</name>
    <dbReference type="NCBI Taxonomy" id="1076935"/>
    <lineage>
        <taxon>Eukaryota</taxon>
        <taxon>Fungi</taxon>
        <taxon>Dikarya</taxon>
        <taxon>Ascomycota</taxon>
        <taxon>Pezizomycotina</taxon>
        <taxon>Pezizomycetes</taxon>
        <taxon>Pezizales</taxon>
        <taxon>Pyronemataceae</taxon>
        <taxon>Pyronema</taxon>
    </lineage>
</organism>
<feature type="compositionally biased region" description="Polar residues" evidence="1">
    <location>
        <begin position="117"/>
        <end position="127"/>
    </location>
</feature>
<evidence type="ECO:0000256" key="1">
    <source>
        <dbReference type="SAM" id="MobiDB-lite"/>
    </source>
</evidence>
<proteinExistence type="predicted"/>
<feature type="compositionally biased region" description="Low complexity" evidence="1">
    <location>
        <begin position="539"/>
        <end position="556"/>
    </location>
</feature>
<protein>
    <submittedName>
        <fullName evidence="2">Uncharacterized protein</fullName>
    </submittedName>
</protein>
<feature type="compositionally biased region" description="Polar residues" evidence="1">
    <location>
        <begin position="200"/>
        <end position="215"/>
    </location>
</feature>
<dbReference type="Proteomes" id="UP000018144">
    <property type="component" value="Unassembled WGS sequence"/>
</dbReference>
<dbReference type="OrthoDB" id="10442831at2759"/>
<evidence type="ECO:0000313" key="3">
    <source>
        <dbReference type="Proteomes" id="UP000018144"/>
    </source>
</evidence>
<sequence length="635" mass="69862">MSPAAAQIAREWNEAAAIPTKLSMMEDADEDDEGDNIVVKSDEITTASVRQDDNEDEAPATPKMFNLDDEIPETLQPTQSIRRFYSSDNEPELRILHEDATAKPTQPIQPTLPTPTNSSQAMSQRNWRSTRASTASTTIDEENNASDDDIVEVPAAAKPATPARSSQATSQRKTRFTGANTAFTTLEEDNESFDDVIQVTSPAKPTTRARSSQLTPKAGRQLRSSKAPEAYPPSINTITPKKPVGVSPSVSLAGFTSPRRLRSMKKSFIAPTTSVTDIPQLSSPARQPETPGRTPLFWSLKGIKQPAGLQENSVLSSPVTPVTTPAKTRRRDEGSEASAIPPAKERKIDDVEDIYIVDEGGAETPKGRGMFTTALQEHTARQQKSSPALKKMPDNREESPSLFDDDFPWAKIEALEAAQLKKKAAHDQQAQHTSQSSASPSVPAPIEQDRDRTSTQSRFERGESPDMFDDDLPWDEIKMRESSPISRTSPIMSELPQVPFASQATAALVDLFPPDSQVMSEIDSMPPIHRGQNNRESSHQVYQQSSHQVFQQSSQHATQNHDADPELSQPAISMSSQMADCVVVQQESTDLSFLEDYISSDVEREMVEEEYEGCFDDAETIARELEELGPIITGR</sequence>
<feature type="region of interest" description="Disordered" evidence="1">
    <location>
        <begin position="42"/>
        <end position="178"/>
    </location>
</feature>
<feature type="compositionally biased region" description="Basic and acidic residues" evidence="1">
    <location>
        <begin position="91"/>
        <end position="101"/>
    </location>
</feature>
<feature type="compositionally biased region" description="Low complexity" evidence="1">
    <location>
        <begin position="104"/>
        <end position="116"/>
    </location>
</feature>
<dbReference type="AlphaFoldDB" id="U4L9Q8"/>
<feature type="compositionally biased region" description="Basic and acidic residues" evidence="1">
    <location>
        <begin position="447"/>
        <end position="464"/>
    </location>
</feature>